<sequence length="542" mass="62241">MYSISYTTDDPLRLFAINHFIDKSGIPVTINSKEKKLPAVNYGTKEDSEFSVNILSSDLTEDQRGIIQYKGITFPLWQIPEKTENSNNSIIAEYIAGNRKYPCISEADNSIEIGFDLFMETGNILSGSYERPDDISGKINFPVLRSPAVDYYEDLLINCIIKGCRRLSLPFIRKSYWPYGKKFAVCLTHDVDEFKKTYQWITKPLRALKKGDYLSLKNQIASFYNKIQGKEPYWTFDELMKSEEESGVKSSYYFLRENTRGIIFSPKNWHMLGRSHNLNKPYVRQLIKDLSEAGNEIGVHGSTLSYENPDILKSQKDEIEQISGAEIYGIRQHRLNMNIPKTWECQINAGLMYDTSLGYKSDYGNGFRFGTCFPFYPAGKDMDRINILEMPLSLMDISLPPGDRGWEEVIRIISTVEDLNGLLTALWHPPVFNQLEYPFLGEYYKRLVYLCQQKNAWITTGYDIALWWIQRDKSEVSAVMDGEKIIINSSGENEVFIDLIIPGKSITQFREDSAEIIRSDSGSLSINIIKKISDKEIILEIT</sequence>
<name>H1YZS0_9EURY</name>
<dbReference type="Gene3D" id="3.20.20.370">
    <property type="entry name" value="Glycoside hydrolase/deacetylase"/>
    <property type="match status" value="1"/>
</dbReference>
<evidence type="ECO:0000313" key="1">
    <source>
        <dbReference type="EMBL" id="EHQ34332.1"/>
    </source>
</evidence>
<dbReference type="Proteomes" id="UP000005741">
    <property type="component" value="Chromosome"/>
</dbReference>
<proteinExistence type="predicted"/>
<dbReference type="InterPro" id="IPR011330">
    <property type="entry name" value="Glyco_hydro/deAcase_b/a-brl"/>
</dbReference>
<dbReference type="RefSeq" id="WP_004075934.1">
    <property type="nucleotide sequence ID" value="NZ_CM001436.1"/>
</dbReference>
<dbReference type="AlphaFoldDB" id="H1YZS0"/>
<reference evidence="1 2" key="1">
    <citation type="submission" date="2011-10" db="EMBL/GenBank/DDBJ databases">
        <title>The Improved High-Quality Draft genome of Methanoplanus limicola DSM 2279.</title>
        <authorList>
            <consortium name="US DOE Joint Genome Institute (JGI-PGF)"/>
            <person name="Lucas S."/>
            <person name="Copeland A."/>
            <person name="Lapidus A."/>
            <person name="Glavina del Rio T."/>
            <person name="Dalin E."/>
            <person name="Tice H."/>
            <person name="Bruce D."/>
            <person name="Goodwin L."/>
            <person name="Pitluck S."/>
            <person name="Peters L."/>
            <person name="Mikhailova N."/>
            <person name="Lu M."/>
            <person name="Kyrpides N."/>
            <person name="Mavromatis K."/>
            <person name="Ivanova N."/>
            <person name="Markowitz V."/>
            <person name="Cheng J.-F."/>
            <person name="Hugenholtz P."/>
            <person name="Woyke T."/>
            <person name="Wu D."/>
            <person name="Wirth R."/>
            <person name="Brambilla E.-M."/>
            <person name="Klenk H.-P."/>
            <person name="Eisen J.A."/>
        </authorList>
    </citation>
    <scope>NUCLEOTIDE SEQUENCE [LARGE SCALE GENOMIC DNA]</scope>
    <source>
        <strain evidence="1 2">DSM 2279</strain>
    </source>
</reference>
<accession>H1YZS0</accession>
<dbReference type="CDD" id="cd10931">
    <property type="entry name" value="CE4_u7"/>
    <property type="match status" value="1"/>
</dbReference>
<dbReference type="GO" id="GO:0005975">
    <property type="term" value="P:carbohydrate metabolic process"/>
    <property type="evidence" value="ECO:0007669"/>
    <property type="project" value="InterPro"/>
</dbReference>
<dbReference type="EMBL" id="CM001436">
    <property type="protein sequence ID" value="EHQ34332.1"/>
    <property type="molecule type" value="Genomic_DNA"/>
</dbReference>
<organism evidence="1 2">
    <name type="scientific">Methanoplanus limicola DSM 2279</name>
    <dbReference type="NCBI Taxonomy" id="937775"/>
    <lineage>
        <taxon>Archaea</taxon>
        <taxon>Methanobacteriati</taxon>
        <taxon>Methanobacteriota</taxon>
        <taxon>Stenosarchaea group</taxon>
        <taxon>Methanomicrobia</taxon>
        <taxon>Methanomicrobiales</taxon>
        <taxon>Methanomicrobiaceae</taxon>
        <taxon>Methanoplanus</taxon>
    </lineage>
</organism>
<dbReference type="STRING" id="937775.Metlim_0179"/>
<dbReference type="SUPFAM" id="SSF88713">
    <property type="entry name" value="Glycoside hydrolase/deacetylase"/>
    <property type="match status" value="1"/>
</dbReference>
<evidence type="ECO:0008006" key="3">
    <source>
        <dbReference type="Google" id="ProtNLM"/>
    </source>
</evidence>
<evidence type="ECO:0000313" key="2">
    <source>
        <dbReference type="Proteomes" id="UP000005741"/>
    </source>
</evidence>
<keyword evidence="2" id="KW-1185">Reference proteome</keyword>
<dbReference type="InParanoid" id="H1YZS0"/>
<gene>
    <name evidence="1" type="ORF">Metlim_0179</name>
</gene>
<dbReference type="OrthoDB" id="371704at2157"/>
<protein>
    <recommendedName>
        <fullName evidence="3">Polysaccharide deacetylase</fullName>
    </recommendedName>
</protein>
<dbReference type="PATRIC" id="fig|937775.9.peg.209"/>
<dbReference type="HOGENOM" id="CLU_502160_0_0_2"/>